<sequence length="162" mass="18449">MTSSRKRRWLFSFFFFFAAKHFQPVLLGQFIVSSFPASSFVRSRPLSGTVNEKPGLCVHVCSRPHFLPIAQQKSHSEGIPEQFHSMFHASGLFGTEVIAAPWSRLNIAPVGLAKGPSIWPMSLFEINNWTVRRYEAARLVTRRAQFFFLPFKNLSSAVNFLL</sequence>
<evidence type="ECO:0000313" key="2">
    <source>
        <dbReference type="Proteomes" id="UP001285441"/>
    </source>
</evidence>
<protein>
    <submittedName>
        <fullName evidence="1">Uncharacterized protein</fullName>
    </submittedName>
</protein>
<name>A0AAE0NPW4_9PEZI</name>
<dbReference type="Proteomes" id="UP001285441">
    <property type="component" value="Unassembled WGS sequence"/>
</dbReference>
<keyword evidence="2" id="KW-1185">Reference proteome</keyword>
<reference evidence="1" key="2">
    <citation type="submission" date="2023-06" db="EMBL/GenBank/DDBJ databases">
        <authorList>
            <consortium name="Lawrence Berkeley National Laboratory"/>
            <person name="Haridas S."/>
            <person name="Hensen N."/>
            <person name="Bonometti L."/>
            <person name="Westerberg I."/>
            <person name="Brannstrom I.O."/>
            <person name="Guillou S."/>
            <person name="Cros-Aarteil S."/>
            <person name="Calhoun S."/>
            <person name="Kuo A."/>
            <person name="Mondo S."/>
            <person name="Pangilinan J."/>
            <person name="Riley R."/>
            <person name="LaButti K."/>
            <person name="Andreopoulos B."/>
            <person name="Lipzen A."/>
            <person name="Chen C."/>
            <person name="Yanf M."/>
            <person name="Daum C."/>
            <person name="Ng V."/>
            <person name="Clum A."/>
            <person name="Steindorff A."/>
            <person name="Ohm R."/>
            <person name="Martin F."/>
            <person name="Silar P."/>
            <person name="Natvig D."/>
            <person name="Lalanne C."/>
            <person name="Gautier V."/>
            <person name="Ament-velasquez S.L."/>
            <person name="Kruys A."/>
            <person name="Hutchinson M.I."/>
            <person name="Powell A.J."/>
            <person name="Barry K."/>
            <person name="Miller A.N."/>
            <person name="Grigoriev I.V."/>
            <person name="Debuchy R."/>
            <person name="Gladieux P."/>
            <person name="Thoren M.H."/>
            <person name="Johannesson H."/>
        </authorList>
    </citation>
    <scope>NUCLEOTIDE SEQUENCE</scope>
    <source>
        <strain evidence="1">CBS 232.78</strain>
    </source>
</reference>
<comment type="caution">
    <text evidence="1">The sequence shown here is derived from an EMBL/GenBank/DDBJ whole genome shotgun (WGS) entry which is preliminary data.</text>
</comment>
<organism evidence="1 2">
    <name type="scientific">Podospora didyma</name>
    <dbReference type="NCBI Taxonomy" id="330526"/>
    <lineage>
        <taxon>Eukaryota</taxon>
        <taxon>Fungi</taxon>
        <taxon>Dikarya</taxon>
        <taxon>Ascomycota</taxon>
        <taxon>Pezizomycotina</taxon>
        <taxon>Sordariomycetes</taxon>
        <taxon>Sordariomycetidae</taxon>
        <taxon>Sordariales</taxon>
        <taxon>Podosporaceae</taxon>
        <taxon>Podospora</taxon>
    </lineage>
</organism>
<gene>
    <name evidence="1" type="ORF">B0H63DRAFT_473016</name>
</gene>
<dbReference type="AlphaFoldDB" id="A0AAE0NPW4"/>
<dbReference type="EMBL" id="JAULSW010000004">
    <property type="protein sequence ID" value="KAK3385489.1"/>
    <property type="molecule type" value="Genomic_DNA"/>
</dbReference>
<evidence type="ECO:0000313" key="1">
    <source>
        <dbReference type="EMBL" id="KAK3385489.1"/>
    </source>
</evidence>
<accession>A0AAE0NPW4</accession>
<reference evidence="1" key="1">
    <citation type="journal article" date="2023" name="Mol. Phylogenet. Evol.">
        <title>Genome-scale phylogeny and comparative genomics of the fungal order Sordariales.</title>
        <authorList>
            <person name="Hensen N."/>
            <person name="Bonometti L."/>
            <person name="Westerberg I."/>
            <person name="Brannstrom I.O."/>
            <person name="Guillou S."/>
            <person name="Cros-Aarteil S."/>
            <person name="Calhoun S."/>
            <person name="Haridas S."/>
            <person name="Kuo A."/>
            <person name="Mondo S."/>
            <person name="Pangilinan J."/>
            <person name="Riley R."/>
            <person name="LaButti K."/>
            <person name="Andreopoulos B."/>
            <person name="Lipzen A."/>
            <person name="Chen C."/>
            <person name="Yan M."/>
            <person name="Daum C."/>
            <person name="Ng V."/>
            <person name="Clum A."/>
            <person name="Steindorff A."/>
            <person name="Ohm R.A."/>
            <person name="Martin F."/>
            <person name="Silar P."/>
            <person name="Natvig D.O."/>
            <person name="Lalanne C."/>
            <person name="Gautier V."/>
            <person name="Ament-Velasquez S.L."/>
            <person name="Kruys A."/>
            <person name="Hutchinson M.I."/>
            <person name="Powell A.J."/>
            <person name="Barry K."/>
            <person name="Miller A.N."/>
            <person name="Grigoriev I.V."/>
            <person name="Debuchy R."/>
            <person name="Gladieux P."/>
            <person name="Hiltunen Thoren M."/>
            <person name="Johannesson H."/>
        </authorList>
    </citation>
    <scope>NUCLEOTIDE SEQUENCE</scope>
    <source>
        <strain evidence="1">CBS 232.78</strain>
    </source>
</reference>
<proteinExistence type="predicted"/>